<gene>
    <name evidence="3" type="ORF">KC729_10940</name>
</gene>
<sequence>MARIDAFLELGRQQGCSDIHFTVGLPPLVRIDGDLSPVQFRSVEADEMRSMLAEVMDETHKQDFKRRGAVDISYAVGGLGRFRINVLAQQKGPSAVCRVIPDKIVPLAKLGLPAMVASLADLPAGLVLVTGACGTGKSSTLAAIVDEINRRRKVTVLTLENPIEFLHESNEALVIQREVGTHCRTFAEGLRSALRQDPDVIVVTEMSDEETIRLALEASETGHLVLATLHTRGAAPAIDRILDAFPQSAHAQIRVTLAENLRCVLYQELVRAADGRGRRAAVEILTVNPAVSQHIREGRTFQIASVMATGRRFGMQQMDQALLALVRAEEVDPAHAFLLAKEKAEFRPYLRETEGLELLMEL</sequence>
<dbReference type="AlphaFoldDB" id="A0A956LZ97"/>
<evidence type="ECO:0000256" key="1">
    <source>
        <dbReference type="ARBA" id="ARBA00006611"/>
    </source>
</evidence>
<dbReference type="InterPro" id="IPR006321">
    <property type="entry name" value="PilT/PilU"/>
</dbReference>
<organism evidence="3 4">
    <name type="scientific">Eiseniibacteriota bacterium</name>
    <dbReference type="NCBI Taxonomy" id="2212470"/>
    <lineage>
        <taxon>Bacteria</taxon>
        <taxon>Candidatus Eiseniibacteriota</taxon>
    </lineage>
</organism>
<dbReference type="InterPro" id="IPR027417">
    <property type="entry name" value="P-loop_NTPase"/>
</dbReference>
<comment type="similarity">
    <text evidence="1">Belongs to the GSP E family.</text>
</comment>
<feature type="domain" description="Bacterial type II secretion system protein E" evidence="2">
    <location>
        <begin position="30"/>
        <end position="312"/>
    </location>
</feature>
<dbReference type="EMBL" id="JAGQHR010000320">
    <property type="protein sequence ID" value="MCA9728191.1"/>
    <property type="molecule type" value="Genomic_DNA"/>
</dbReference>
<dbReference type="GO" id="GO:0005524">
    <property type="term" value="F:ATP binding"/>
    <property type="evidence" value="ECO:0007669"/>
    <property type="project" value="InterPro"/>
</dbReference>
<dbReference type="SUPFAM" id="SSF52540">
    <property type="entry name" value="P-loop containing nucleoside triphosphate hydrolases"/>
    <property type="match status" value="1"/>
</dbReference>
<evidence type="ECO:0000313" key="4">
    <source>
        <dbReference type="Proteomes" id="UP000697710"/>
    </source>
</evidence>
<dbReference type="Pfam" id="PF00437">
    <property type="entry name" value="T2SSE"/>
    <property type="match status" value="1"/>
</dbReference>
<dbReference type="NCBIfam" id="TIGR01420">
    <property type="entry name" value="pilT_fam"/>
    <property type="match status" value="1"/>
</dbReference>
<evidence type="ECO:0000313" key="3">
    <source>
        <dbReference type="EMBL" id="MCA9728191.1"/>
    </source>
</evidence>
<dbReference type="Gene3D" id="3.30.450.90">
    <property type="match status" value="1"/>
</dbReference>
<reference evidence="3" key="1">
    <citation type="submission" date="2020-04" db="EMBL/GenBank/DDBJ databases">
        <authorList>
            <person name="Zhang T."/>
        </authorList>
    </citation>
    <scope>NUCLEOTIDE SEQUENCE</scope>
    <source>
        <strain evidence="3">HKST-UBA01</strain>
    </source>
</reference>
<dbReference type="InterPro" id="IPR050921">
    <property type="entry name" value="T4SS_GSP_E_ATPase"/>
</dbReference>
<dbReference type="InterPro" id="IPR001482">
    <property type="entry name" value="T2SS/T4SS_dom"/>
</dbReference>
<comment type="caution">
    <text evidence="3">The sequence shown here is derived from an EMBL/GenBank/DDBJ whole genome shotgun (WGS) entry which is preliminary data.</text>
</comment>
<dbReference type="Gene3D" id="3.40.50.300">
    <property type="entry name" value="P-loop containing nucleotide triphosphate hydrolases"/>
    <property type="match status" value="1"/>
</dbReference>
<protein>
    <submittedName>
        <fullName evidence="3">PilT/PilU family type 4a pilus ATPase</fullName>
    </submittedName>
</protein>
<dbReference type="GO" id="GO:0016887">
    <property type="term" value="F:ATP hydrolysis activity"/>
    <property type="evidence" value="ECO:0007669"/>
    <property type="project" value="InterPro"/>
</dbReference>
<proteinExistence type="inferred from homology"/>
<dbReference type="PANTHER" id="PTHR30486">
    <property type="entry name" value="TWITCHING MOTILITY PROTEIN PILT"/>
    <property type="match status" value="1"/>
</dbReference>
<dbReference type="CDD" id="cd01131">
    <property type="entry name" value="PilT"/>
    <property type="match status" value="1"/>
</dbReference>
<accession>A0A956LZ97</accession>
<name>A0A956LZ97_UNCEI</name>
<evidence type="ECO:0000259" key="2">
    <source>
        <dbReference type="Pfam" id="PF00437"/>
    </source>
</evidence>
<dbReference type="Proteomes" id="UP000697710">
    <property type="component" value="Unassembled WGS sequence"/>
</dbReference>
<reference evidence="3" key="2">
    <citation type="journal article" date="2021" name="Microbiome">
        <title>Successional dynamics and alternative stable states in a saline activated sludge microbial community over 9 years.</title>
        <authorList>
            <person name="Wang Y."/>
            <person name="Ye J."/>
            <person name="Ju F."/>
            <person name="Liu L."/>
            <person name="Boyd J.A."/>
            <person name="Deng Y."/>
            <person name="Parks D.H."/>
            <person name="Jiang X."/>
            <person name="Yin X."/>
            <person name="Woodcroft B.J."/>
            <person name="Tyson G.W."/>
            <person name="Hugenholtz P."/>
            <person name="Polz M.F."/>
            <person name="Zhang T."/>
        </authorList>
    </citation>
    <scope>NUCLEOTIDE SEQUENCE</scope>
    <source>
        <strain evidence="3">HKST-UBA01</strain>
    </source>
</reference>
<dbReference type="PANTHER" id="PTHR30486:SF6">
    <property type="entry name" value="TYPE IV PILUS RETRACTATION ATPASE PILT"/>
    <property type="match status" value="1"/>
</dbReference>